<dbReference type="EMBL" id="MT142855">
    <property type="protein sequence ID" value="QJA89593.1"/>
    <property type="molecule type" value="Genomic_DNA"/>
</dbReference>
<reference evidence="1" key="1">
    <citation type="submission" date="2020-03" db="EMBL/GenBank/DDBJ databases">
        <title>The deep terrestrial virosphere.</title>
        <authorList>
            <person name="Holmfeldt K."/>
            <person name="Nilsson E."/>
            <person name="Simone D."/>
            <person name="Lopez-Fernandez M."/>
            <person name="Wu X."/>
            <person name="de Brujin I."/>
            <person name="Lundin D."/>
            <person name="Andersson A."/>
            <person name="Bertilsson S."/>
            <person name="Dopson M."/>
        </authorList>
    </citation>
    <scope>NUCLEOTIDE SEQUENCE</scope>
    <source>
        <strain evidence="1">MM415B02527</strain>
    </source>
</reference>
<gene>
    <name evidence="1" type="ORF">MM415B02527_0017</name>
</gene>
<name>A0A6M3L5A7_9ZZZZ</name>
<accession>A0A6M3L5A7</accession>
<evidence type="ECO:0000313" key="1">
    <source>
        <dbReference type="EMBL" id="QJA89593.1"/>
    </source>
</evidence>
<dbReference type="AlphaFoldDB" id="A0A6M3L5A7"/>
<proteinExistence type="predicted"/>
<protein>
    <submittedName>
        <fullName evidence="1">Uncharacterized protein</fullName>
    </submittedName>
</protein>
<organism evidence="1">
    <name type="scientific">viral metagenome</name>
    <dbReference type="NCBI Taxonomy" id="1070528"/>
    <lineage>
        <taxon>unclassified sequences</taxon>
        <taxon>metagenomes</taxon>
        <taxon>organismal metagenomes</taxon>
    </lineage>
</organism>
<sequence>MKLILSPRDNIGKLELENVETFVMEANTLLVIFNDGRTRNYPFIHLWYWESEVPAGGDRSKPPKASI</sequence>